<evidence type="ECO:0000256" key="2">
    <source>
        <dbReference type="ARBA" id="ARBA00022803"/>
    </source>
</evidence>
<dbReference type="HOGENOM" id="CLU_606179_0_0_1"/>
<dbReference type="PROSITE" id="PS50005">
    <property type="entry name" value="TPR"/>
    <property type="match status" value="1"/>
</dbReference>
<evidence type="ECO:0000313" key="4">
    <source>
        <dbReference type="EMBL" id="CAK56997.1"/>
    </source>
</evidence>
<keyword evidence="5" id="KW-1185">Reference proteome</keyword>
<proteinExistence type="predicted"/>
<organism evidence="4 5">
    <name type="scientific">Paramecium tetraurelia</name>
    <dbReference type="NCBI Taxonomy" id="5888"/>
    <lineage>
        <taxon>Eukaryota</taxon>
        <taxon>Sar</taxon>
        <taxon>Alveolata</taxon>
        <taxon>Ciliophora</taxon>
        <taxon>Intramacronucleata</taxon>
        <taxon>Oligohymenophorea</taxon>
        <taxon>Peniculida</taxon>
        <taxon>Parameciidae</taxon>
        <taxon>Paramecium</taxon>
    </lineage>
</organism>
<sequence length="459" mass="54160">MQYENDPIDRDTLRRDQQLNSFLSKIREQVMKGYVVEVKTRANTQHQVKILIKLVRKQLKVKFWAFIQEQFFDQRIIKDLDEIIIQSERDNQQTIRLTNSYCQSPPKVKWEIMKPIVLDDHLQSEQTFQSVPSKLDINSPLYQINKQLEEIETNQETGNCVEFIKILKQISLDLREHMKTSGDSKNQQIVNGIQMVRTLCLLTKFYKQIADFQHAIRSLKKIKKFFLITDPNLVGKIQIELGKLYFLNQSYDISQKTFYEALLHYEKLQWKSEISSILLWMAKINSITKNFESAKKLVYGAISILKEYLQDDDEQIAEAYIILGECSYLAKNQEQALEFLKKAIQMKFKKYNTYNHIRFVEAYNLVGLTYGLVPDIQQSLKYFIQALQCFQYNCVQRAQILNNIAVIYQSQGDIEKAQKCHIKAKEIYTTYLPNKKHHQMERLLLNQTSLSRFQGNSQQ</sequence>
<gene>
    <name evidence="4" type="ORF">GSPATT00028030001</name>
</gene>
<dbReference type="KEGG" id="ptm:GSPATT00028030001"/>
<keyword evidence="1" id="KW-0677">Repeat</keyword>
<dbReference type="PANTHER" id="PTHR45641:SF19">
    <property type="entry name" value="NEPHROCYSTIN-3"/>
    <property type="match status" value="1"/>
</dbReference>
<evidence type="ECO:0000256" key="1">
    <source>
        <dbReference type="ARBA" id="ARBA00022737"/>
    </source>
</evidence>
<dbReference type="SUPFAM" id="SSF48452">
    <property type="entry name" value="TPR-like"/>
    <property type="match status" value="2"/>
</dbReference>
<protein>
    <submittedName>
        <fullName evidence="4">Uncharacterized protein</fullName>
    </submittedName>
</protein>
<dbReference type="RefSeq" id="XP_001424395.1">
    <property type="nucleotide sequence ID" value="XM_001424358.1"/>
</dbReference>
<dbReference type="SMART" id="SM00028">
    <property type="entry name" value="TPR"/>
    <property type="match status" value="4"/>
</dbReference>
<dbReference type="OrthoDB" id="291218at2759"/>
<keyword evidence="2 3" id="KW-0802">TPR repeat</keyword>
<dbReference type="InterPro" id="IPR011990">
    <property type="entry name" value="TPR-like_helical_dom_sf"/>
</dbReference>
<dbReference type="AlphaFoldDB" id="A0BEN0"/>
<dbReference type="OMA" id="HYEKLQW"/>
<accession>A0BEN0</accession>
<feature type="repeat" description="TPR" evidence="3">
    <location>
        <begin position="317"/>
        <end position="350"/>
    </location>
</feature>
<dbReference type="InParanoid" id="A0BEN0"/>
<name>A0BEN0_PARTE</name>
<evidence type="ECO:0000256" key="3">
    <source>
        <dbReference type="PROSITE-ProRule" id="PRU00339"/>
    </source>
</evidence>
<reference evidence="4 5" key="1">
    <citation type="journal article" date="2006" name="Nature">
        <title>Global trends of whole-genome duplications revealed by the ciliate Paramecium tetraurelia.</title>
        <authorList>
            <consortium name="Genoscope"/>
            <person name="Aury J.-M."/>
            <person name="Jaillon O."/>
            <person name="Duret L."/>
            <person name="Noel B."/>
            <person name="Jubin C."/>
            <person name="Porcel B.M."/>
            <person name="Segurens B."/>
            <person name="Daubin V."/>
            <person name="Anthouard V."/>
            <person name="Aiach N."/>
            <person name="Arnaiz O."/>
            <person name="Billaut A."/>
            <person name="Beisson J."/>
            <person name="Blanc I."/>
            <person name="Bouhouche K."/>
            <person name="Camara F."/>
            <person name="Duharcourt S."/>
            <person name="Guigo R."/>
            <person name="Gogendeau D."/>
            <person name="Katinka M."/>
            <person name="Keller A.-M."/>
            <person name="Kissmehl R."/>
            <person name="Klotz C."/>
            <person name="Koll F."/>
            <person name="Le Moue A."/>
            <person name="Lepere C."/>
            <person name="Malinsky S."/>
            <person name="Nowacki M."/>
            <person name="Nowak J.K."/>
            <person name="Plattner H."/>
            <person name="Poulain J."/>
            <person name="Ruiz F."/>
            <person name="Serrano V."/>
            <person name="Zagulski M."/>
            <person name="Dessen P."/>
            <person name="Betermier M."/>
            <person name="Weissenbach J."/>
            <person name="Scarpelli C."/>
            <person name="Schachter V."/>
            <person name="Sperling L."/>
            <person name="Meyer E."/>
            <person name="Cohen J."/>
            <person name="Wincker P."/>
        </authorList>
    </citation>
    <scope>NUCLEOTIDE SEQUENCE [LARGE SCALE GENOMIC DNA]</scope>
    <source>
        <strain evidence="4 5">Stock d4-2</strain>
    </source>
</reference>
<dbReference type="InterPro" id="IPR019734">
    <property type="entry name" value="TPR_rpt"/>
</dbReference>
<dbReference type="Proteomes" id="UP000000600">
    <property type="component" value="Unassembled WGS sequence"/>
</dbReference>
<evidence type="ECO:0000313" key="5">
    <source>
        <dbReference type="Proteomes" id="UP000000600"/>
    </source>
</evidence>
<dbReference type="GeneID" id="5010179"/>
<dbReference type="Gene3D" id="1.25.40.10">
    <property type="entry name" value="Tetratricopeptide repeat domain"/>
    <property type="match status" value="2"/>
</dbReference>
<dbReference type="PANTHER" id="PTHR45641">
    <property type="entry name" value="TETRATRICOPEPTIDE REPEAT PROTEIN (AFU_ORTHOLOGUE AFUA_6G03870)"/>
    <property type="match status" value="1"/>
</dbReference>
<dbReference type="EMBL" id="CT867989">
    <property type="protein sequence ID" value="CAK56997.1"/>
    <property type="molecule type" value="Genomic_DNA"/>
</dbReference>
<dbReference type="Pfam" id="PF13424">
    <property type="entry name" value="TPR_12"/>
    <property type="match status" value="2"/>
</dbReference>